<feature type="domain" description="DUF3848" evidence="3">
    <location>
        <begin position="26"/>
        <end position="112"/>
    </location>
</feature>
<dbReference type="GO" id="GO:0006355">
    <property type="term" value="P:regulation of DNA-templated transcription"/>
    <property type="evidence" value="ECO:0007669"/>
    <property type="project" value="InterPro"/>
</dbReference>
<comment type="caution">
    <text evidence="4">The sequence shown here is derived from an EMBL/GenBank/DDBJ whole genome shotgun (WGS) entry which is preliminary data.</text>
</comment>
<gene>
    <name evidence="4" type="ORF">H9L42_02270</name>
</gene>
<name>A0A923NIK2_9FIRM</name>
<dbReference type="Gene3D" id="2.30.31.70">
    <property type="match status" value="1"/>
</dbReference>
<dbReference type="GO" id="GO:0003677">
    <property type="term" value="F:DNA binding"/>
    <property type="evidence" value="ECO:0007669"/>
    <property type="project" value="InterPro"/>
</dbReference>
<evidence type="ECO:0000313" key="5">
    <source>
        <dbReference type="Proteomes" id="UP000602647"/>
    </source>
</evidence>
<evidence type="ECO:0000256" key="1">
    <source>
        <dbReference type="SAM" id="Coils"/>
    </source>
</evidence>
<feature type="coiled-coil region" evidence="1">
    <location>
        <begin position="108"/>
        <end position="135"/>
    </location>
</feature>
<dbReference type="InterPro" id="IPR024380">
    <property type="entry name" value="DUF3848"/>
</dbReference>
<dbReference type="Proteomes" id="UP000602647">
    <property type="component" value="Unassembled WGS sequence"/>
</dbReference>
<organism evidence="4 5">
    <name type="scientific">Zhenpiania hominis</name>
    <dbReference type="NCBI Taxonomy" id="2763644"/>
    <lineage>
        <taxon>Bacteria</taxon>
        <taxon>Bacillati</taxon>
        <taxon>Bacillota</taxon>
        <taxon>Clostridia</taxon>
        <taxon>Peptostreptococcales</taxon>
        <taxon>Anaerovoracaceae</taxon>
        <taxon>Zhenpiania</taxon>
    </lineage>
</organism>
<accession>A0A923NIK2</accession>
<dbReference type="InterPro" id="IPR003173">
    <property type="entry name" value="PC4_C"/>
</dbReference>
<evidence type="ECO:0000259" key="2">
    <source>
        <dbReference type="Pfam" id="PF02229"/>
    </source>
</evidence>
<dbReference type="AlphaFoldDB" id="A0A923NIK2"/>
<proteinExistence type="predicted"/>
<dbReference type="RefSeq" id="WP_187301813.1">
    <property type="nucleotide sequence ID" value="NZ_JACRYT010000001.1"/>
</dbReference>
<sequence>MAIRGHSVFLLLRKEVEAIGERRDINRELLEKMEVEYERYVNDLLGKKPEEIIKSSYETVIRDEILFMIEGNYFSHEQMMDLLSFENPLEICTTAWKECNEVDTEEIRESVDGYLQELKDDMKRKEEELMINNNDISFEIVEHIGVISQNQHGWAKELNVVSWNGKRPKFDIRDWSPDHTHMSRGLTLSEHEMKNLKDIVADKDLTIPAGSRDKKEKDYER</sequence>
<evidence type="ECO:0000313" key="4">
    <source>
        <dbReference type="EMBL" id="MBC6678651.1"/>
    </source>
</evidence>
<dbReference type="Pfam" id="PF12959">
    <property type="entry name" value="DUF3848"/>
    <property type="match status" value="1"/>
</dbReference>
<protein>
    <submittedName>
        <fullName evidence="4">DUF3848 domain-containing protein</fullName>
    </submittedName>
</protein>
<keyword evidence="1" id="KW-0175">Coiled coil</keyword>
<dbReference type="Pfam" id="PF02229">
    <property type="entry name" value="PC4"/>
    <property type="match status" value="1"/>
</dbReference>
<keyword evidence="5" id="KW-1185">Reference proteome</keyword>
<reference evidence="4" key="1">
    <citation type="submission" date="2020-08" db="EMBL/GenBank/DDBJ databases">
        <title>Genome public.</title>
        <authorList>
            <person name="Liu C."/>
            <person name="Sun Q."/>
        </authorList>
    </citation>
    <scope>NUCLEOTIDE SEQUENCE</scope>
    <source>
        <strain evidence="4">BX12</strain>
    </source>
</reference>
<evidence type="ECO:0000259" key="3">
    <source>
        <dbReference type="Pfam" id="PF12959"/>
    </source>
</evidence>
<dbReference type="EMBL" id="JACRYT010000001">
    <property type="protein sequence ID" value="MBC6678651.1"/>
    <property type="molecule type" value="Genomic_DNA"/>
</dbReference>
<feature type="domain" description="Transcriptional coactivator p15 (PC4) C-terminal" evidence="2">
    <location>
        <begin position="152"/>
        <end position="199"/>
    </location>
</feature>